<accession>R9S1Q3</accession>
<sequence length="84" mass="9359">MLLALVSVCLLVAFDVSGEADVSVEKRVYGPYDGQFCCSPSCDRHMADNKIKPRFVECQFNENRSKFKIRDGGVGVVDVKINKD</sequence>
<reference evidence="2" key="1">
    <citation type="journal article" date="2014" name="Curr. Biol.">
        <title>Regulation of polyp-to-jellyfish transition in Aurelia aurita.</title>
        <authorList>
            <person name="Fuchs B."/>
            <person name="Wang W."/>
            <person name="Graspeuntner S."/>
            <person name="Li Y."/>
            <person name="Insua S."/>
            <person name="Herbst E.M."/>
            <person name="Dirksen P."/>
            <person name="Bohm A.M."/>
            <person name="Hemmrich G."/>
            <person name="Sommer F."/>
            <person name="Domazet-Loso T."/>
            <person name="Klostermeier U.C."/>
            <person name="Anton-Erxleben F."/>
            <person name="Rosenstiel P."/>
            <person name="Bosch T.C."/>
            <person name="Khalturin K."/>
        </authorList>
    </citation>
    <scope>NUCLEOTIDE SEQUENCE</scope>
    <source>
        <strain evidence="2">Roscoff</strain>
    </source>
</reference>
<feature type="signal peptide" evidence="1">
    <location>
        <begin position="1"/>
        <end position="20"/>
    </location>
</feature>
<organism evidence="2">
    <name type="scientific">Aurelia aurita</name>
    <name type="common">Moon jellyfish</name>
    <name type="synonym">Medusa aurita</name>
    <dbReference type="NCBI Taxonomy" id="6145"/>
    <lineage>
        <taxon>Eukaryota</taxon>
        <taxon>Metazoa</taxon>
        <taxon>Cnidaria</taxon>
        <taxon>Scyphozoa</taxon>
        <taxon>Semaeostomeae</taxon>
        <taxon>Ulmaridae</taxon>
        <taxon>Aurelia</taxon>
    </lineage>
</organism>
<name>R9S1Q3_AURAU</name>
<evidence type="ECO:0000256" key="1">
    <source>
        <dbReference type="SAM" id="SignalP"/>
    </source>
</evidence>
<protein>
    <submittedName>
        <fullName evidence="2">Uncharacterized protein</fullName>
    </submittedName>
</protein>
<dbReference type="EMBL" id="KC357675">
    <property type="protein sequence ID" value="AGN03875.1"/>
    <property type="molecule type" value="mRNA"/>
</dbReference>
<gene>
    <name evidence="2" type="primary">CL1008</name>
</gene>
<evidence type="ECO:0000313" key="2">
    <source>
        <dbReference type="EMBL" id="AGN03875.1"/>
    </source>
</evidence>
<feature type="chain" id="PRO_5004479723" evidence="1">
    <location>
        <begin position="21"/>
        <end position="84"/>
    </location>
</feature>
<keyword evidence="1" id="KW-0732">Signal</keyword>
<proteinExistence type="evidence at transcript level"/>
<dbReference type="AlphaFoldDB" id="R9S1Q3"/>